<feature type="region of interest" description="Disordered" evidence="8">
    <location>
        <begin position="1"/>
        <end position="30"/>
    </location>
</feature>
<dbReference type="PANTHER" id="PTHR11799:SF12">
    <property type="entry name" value="PARAOXONASE-RELATED"/>
    <property type="match status" value="1"/>
</dbReference>
<evidence type="ECO:0000256" key="7">
    <source>
        <dbReference type="PIRSR" id="PIRSR602640-4"/>
    </source>
</evidence>
<dbReference type="SUPFAM" id="SSF63829">
    <property type="entry name" value="Calcium-dependent phosphotriesterase"/>
    <property type="match status" value="1"/>
</dbReference>
<evidence type="ECO:0000313" key="9">
    <source>
        <dbReference type="EMBL" id="KAG9326998.1"/>
    </source>
</evidence>
<keyword evidence="6" id="KW-0106">Calcium</keyword>
<evidence type="ECO:0000313" key="10">
    <source>
        <dbReference type="Proteomes" id="UP000717515"/>
    </source>
</evidence>
<evidence type="ECO:0000256" key="4">
    <source>
        <dbReference type="ARBA" id="ARBA00023180"/>
    </source>
</evidence>
<organism evidence="9 10">
    <name type="scientific">Mortierella alpina</name>
    <name type="common">Oleaginous fungus</name>
    <name type="synonym">Mortierella renispora</name>
    <dbReference type="NCBI Taxonomy" id="64518"/>
    <lineage>
        <taxon>Eukaryota</taxon>
        <taxon>Fungi</taxon>
        <taxon>Fungi incertae sedis</taxon>
        <taxon>Mucoromycota</taxon>
        <taxon>Mortierellomycotina</taxon>
        <taxon>Mortierellomycetes</taxon>
        <taxon>Mortierellales</taxon>
        <taxon>Mortierellaceae</taxon>
        <taxon>Mortierella</taxon>
    </lineage>
</organism>
<feature type="binding site" evidence="6">
    <location>
        <position position="217"/>
    </location>
    <ligand>
        <name>Ca(2+)</name>
        <dbReference type="ChEBI" id="CHEBI:29108"/>
        <label>1</label>
        <note>catalytic</note>
    </ligand>
</feature>
<gene>
    <name evidence="9" type="ORF">KVV02_006475</name>
</gene>
<feature type="active site" description="Proton acceptor" evidence="5">
    <location>
        <position position="164"/>
    </location>
</feature>
<keyword evidence="6" id="KW-0479">Metal-binding</keyword>
<dbReference type="AlphaFoldDB" id="A0A9P8A959"/>
<feature type="binding site" evidence="6">
    <location>
        <position position="319"/>
    </location>
    <ligand>
        <name>Ca(2+)</name>
        <dbReference type="ChEBI" id="CHEBI:29108"/>
        <label>1</label>
        <note>catalytic</note>
    </ligand>
</feature>
<keyword evidence="3" id="KW-1015">Disulfide bond</keyword>
<name>A0A9P8A959_MORAP</name>
<dbReference type="InterPro" id="IPR011042">
    <property type="entry name" value="6-blade_b-propeller_TolB-like"/>
</dbReference>
<proteinExistence type="inferred from homology"/>
<evidence type="ECO:0000256" key="8">
    <source>
        <dbReference type="SAM" id="MobiDB-lite"/>
    </source>
</evidence>
<feature type="binding site" evidence="6">
    <location>
        <position position="318"/>
    </location>
    <ligand>
        <name>Ca(2+)</name>
        <dbReference type="ChEBI" id="CHEBI:29108"/>
        <label>1</label>
        <note>catalytic</note>
    </ligand>
</feature>
<dbReference type="GO" id="GO:0046872">
    <property type="term" value="F:metal ion binding"/>
    <property type="evidence" value="ECO:0007669"/>
    <property type="project" value="UniProtKB-KW"/>
</dbReference>
<comment type="similarity">
    <text evidence="1">Belongs to the paraoxonase family.</text>
</comment>
<dbReference type="PANTHER" id="PTHR11799">
    <property type="entry name" value="PARAOXONASE"/>
    <property type="match status" value="1"/>
</dbReference>
<evidence type="ECO:0000256" key="5">
    <source>
        <dbReference type="PIRSR" id="PIRSR602640-1"/>
    </source>
</evidence>
<feature type="binding site" evidence="6">
    <location>
        <position position="94"/>
    </location>
    <ligand>
        <name>Ca(2+)</name>
        <dbReference type="ChEBI" id="CHEBI:29108"/>
        <label>1</label>
        <note>catalytic</note>
    </ligand>
</feature>
<keyword evidence="4 7" id="KW-0325">Glycoprotein</keyword>
<comment type="PTM">
    <text evidence="7">Glycosylated.</text>
</comment>
<dbReference type="InterPro" id="IPR002640">
    <property type="entry name" value="Arylesterase"/>
</dbReference>
<dbReference type="GO" id="GO:0004064">
    <property type="term" value="F:arylesterase activity"/>
    <property type="evidence" value="ECO:0007669"/>
    <property type="project" value="InterPro"/>
</dbReference>
<evidence type="ECO:0008006" key="11">
    <source>
        <dbReference type="Google" id="ProtNLM"/>
    </source>
</evidence>
<evidence type="ECO:0000256" key="2">
    <source>
        <dbReference type="ARBA" id="ARBA00022801"/>
    </source>
</evidence>
<dbReference type="PRINTS" id="PR01785">
    <property type="entry name" value="PARAOXONASE"/>
</dbReference>
<evidence type="ECO:0000256" key="3">
    <source>
        <dbReference type="ARBA" id="ARBA00023157"/>
    </source>
</evidence>
<protein>
    <recommendedName>
        <fullName evidence="11">Calcium-dependent phosphotriesterase</fullName>
    </recommendedName>
</protein>
<sequence length="423" mass="45552">MAAKKTVAKSTTKRMTSTSSTSSSKTSGGVKQVASSSITKDLIRGGVAVLALTAALSYNFVKDTVVDMGFFLGDLQPFNTAGCEPVNGLQACEDIHIHHASGLAFATCGNAESRKSWYPPMGATNASAAESAFQDNFVIYDVPSGAYEVKELVGLPAGTDRVFHGLGVFERSATELTIFAVNHRRTGSVVEVLEYTIGASEVRYIETIQHDLIHTPNDIVATGPRSFYVSNDHRHPTGPMRHVEELLRRPWSNVIYYSPEKTFVAFEGVVSANGITGNLDNSRFYLSACHGAGVHVLEPREDHSLDQVEFIKLDFYNDNPSLDPETGDIFVTGHVQGYKMAMDFKTPGKVIAGPSKVVKLSKNPLAETLPGAPRHVVDTVLFDDGNLISTGTVAAVDRKRGVMLIGTAFGTQGLIRCPIPQSA</sequence>
<dbReference type="Pfam" id="PF01731">
    <property type="entry name" value="Arylesterase"/>
    <property type="match status" value="1"/>
</dbReference>
<dbReference type="Proteomes" id="UP000717515">
    <property type="component" value="Unassembled WGS sequence"/>
</dbReference>
<feature type="binding site" evidence="6">
    <location>
        <position position="218"/>
    </location>
    <ligand>
        <name>Ca(2+)</name>
        <dbReference type="ChEBI" id="CHEBI:29108"/>
        <label>1</label>
        <note>catalytic</note>
    </ligand>
</feature>
<comment type="caution">
    <text evidence="9">The sequence shown here is derived from an EMBL/GenBank/DDBJ whole genome shotgun (WGS) entry which is preliminary data.</text>
</comment>
<keyword evidence="2" id="KW-0378">Hydrolase</keyword>
<feature type="binding site" evidence="6">
    <location>
        <position position="273"/>
    </location>
    <ligand>
        <name>Ca(2+)</name>
        <dbReference type="ChEBI" id="CHEBI:29108"/>
        <label>1</label>
        <note>catalytic</note>
    </ligand>
</feature>
<dbReference type="Gene3D" id="2.120.10.30">
    <property type="entry name" value="TolB, C-terminal domain"/>
    <property type="match status" value="1"/>
</dbReference>
<evidence type="ECO:0000256" key="1">
    <source>
        <dbReference type="ARBA" id="ARBA00008595"/>
    </source>
</evidence>
<comment type="cofactor">
    <cofactor evidence="6">
        <name>Ca(2+)</name>
        <dbReference type="ChEBI" id="CHEBI:29108"/>
    </cofactor>
    <text evidence="6">Binds 2 calcium ions per subunit.</text>
</comment>
<feature type="compositionally biased region" description="Low complexity" evidence="8">
    <location>
        <begin position="1"/>
        <end position="27"/>
    </location>
</feature>
<reference evidence="9" key="1">
    <citation type="submission" date="2021-07" db="EMBL/GenBank/DDBJ databases">
        <title>Draft genome of Mortierella alpina, strain LL118, isolated from an aspen leaf litter sample.</title>
        <authorList>
            <person name="Yang S."/>
            <person name="Vinatzer B.A."/>
        </authorList>
    </citation>
    <scope>NUCLEOTIDE SEQUENCE</scope>
    <source>
        <strain evidence="9">LL118</strain>
    </source>
</reference>
<feature type="glycosylation site" description="N-linked (GlcNAc...) asparagine" evidence="7">
    <location>
        <position position="319"/>
    </location>
</feature>
<accession>A0A9P8A959</accession>
<evidence type="ECO:0000256" key="6">
    <source>
        <dbReference type="PIRSR" id="PIRSR602640-2"/>
    </source>
</evidence>
<dbReference type="EMBL" id="JAIFTL010000010">
    <property type="protein sequence ID" value="KAG9326998.1"/>
    <property type="molecule type" value="Genomic_DNA"/>
</dbReference>
<dbReference type="InterPro" id="IPR051288">
    <property type="entry name" value="Serum_paraoxonase/arylesterase"/>
</dbReference>
<feature type="binding site" evidence="6">
    <location>
        <position position="166"/>
    </location>
    <ligand>
        <name>Ca(2+)</name>
        <dbReference type="ChEBI" id="CHEBI:29108"/>
        <label>1</label>
        <note>catalytic</note>
    </ligand>
</feature>